<dbReference type="InterPro" id="IPR051599">
    <property type="entry name" value="Cell_Envelope_Assoc"/>
</dbReference>
<keyword evidence="3" id="KW-1185">Reference proteome</keyword>
<dbReference type="InterPro" id="IPR006311">
    <property type="entry name" value="TAT_signal"/>
</dbReference>
<dbReference type="EMBL" id="PVZC01000005">
    <property type="protein sequence ID" value="PRX97684.1"/>
    <property type="molecule type" value="Genomic_DNA"/>
</dbReference>
<evidence type="ECO:0000313" key="2">
    <source>
        <dbReference type="EMBL" id="PRX97684.1"/>
    </source>
</evidence>
<dbReference type="Gene3D" id="3.40.50.620">
    <property type="entry name" value="HUPs"/>
    <property type="match status" value="1"/>
</dbReference>
<evidence type="ECO:0000259" key="1">
    <source>
        <dbReference type="Pfam" id="PF02698"/>
    </source>
</evidence>
<dbReference type="PROSITE" id="PS51318">
    <property type="entry name" value="TAT"/>
    <property type="match status" value="1"/>
</dbReference>
<dbReference type="Pfam" id="PF02698">
    <property type="entry name" value="DUF218"/>
    <property type="match status" value="1"/>
</dbReference>
<dbReference type="GO" id="GO:0005886">
    <property type="term" value="C:plasma membrane"/>
    <property type="evidence" value="ECO:0007669"/>
    <property type="project" value="TreeGrafter"/>
</dbReference>
<sequence>MSPARRRLLFAAAAAAGAVLLWGEWANRRASRQEYPAAAAAGCGAEAIVVLGFPSGRGDRPGLVQRYRVRIAVRSRDPRAERSVLVFTGRSPGRPSTRRSEAAVMAEYAVGVLGVDPADVVLEEQATTTWENIRYSLPLIESFPVVKIASNTFHARKGRRYLREQAPAVAARLRPTRDHRFGELLAVKPLLAVLRR</sequence>
<dbReference type="OrthoDB" id="3259960at2"/>
<evidence type="ECO:0000313" key="3">
    <source>
        <dbReference type="Proteomes" id="UP000237846"/>
    </source>
</evidence>
<accession>A0A2T0Q1L2</accession>
<dbReference type="RefSeq" id="WP_106247218.1">
    <property type="nucleotide sequence ID" value="NZ_PVZC01000005.1"/>
</dbReference>
<dbReference type="InterPro" id="IPR014729">
    <property type="entry name" value="Rossmann-like_a/b/a_fold"/>
</dbReference>
<organism evidence="2 3">
    <name type="scientific">Allonocardiopsis opalescens</name>
    <dbReference type="NCBI Taxonomy" id="1144618"/>
    <lineage>
        <taxon>Bacteria</taxon>
        <taxon>Bacillati</taxon>
        <taxon>Actinomycetota</taxon>
        <taxon>Actinomycetes</taxon>
        <taxon>Streptosporangiales</taxon>
        <taxon>Allonocardiopsis</taxon>
    </lineage>
</organism>
<dbReference type="AlphaFoldDB" id="A0A2T0Q1L2"/>
<proteinExistence type="predicted"/>
<protein>
    <submittedName>
        <fullName evidence="2">DUF218 domain-containing protein</fullName>
    </submittedName>
</protein>
<dbReference type="Proteomes" id="UP000237846">
    <property type="component" value="Unassembled WGS sequence"/>
</dbReference>
<dbReference type="CDD" id="cd06259">
    <property type="entry name" value="YdcF-like"/>
    <property type="match status" value="1"/>
</dbReference>
<name>A0A2T0Q1L2_9ACTN</name>
<gene>
    <name evidence="2" type="ORF">CLV72_10534</name>
</gene>
<dbReference type="PANTHER" id="PTHR30336:SF20">
    <property type="entry name" value="DUF218 DOMAIN-CONTAINING PROTEIN"/>
    <property type="match status" value="1"/>
</dbReference>
<comment type="caution">
    <text evidence="2">The sequence shown here is derived from an EMBL/GenBank/DDBJ whole genome shotgun (WGS) entry which is preliminary data.</text>
</comment>
<dbReference type="PANTHER" id="PTHR30336">
    <property type="entry name" value="INNER MEMBRANE PROTEIN, PROBABLE PERMEASE"/>
    <property type="match status" value="1"/>
</dbReference>
<feature type="domain" description="DUF218" evidence="1">
    <location>
        <begin position="46"/>
        <end position="169"/>
    </location>
</feature>
<dbReference type="InterPro" id="IPR003848">
    <property type="entry name" value="DUF218"/>
</dbReference>
<reference evidence="2 3" key="1">
    <citation type="submission" date="2018-03" db="EMBL/GenBank/DDBJ databases">
        <title>Genomic Encyclopedia of Archaeal and Bacterial Type Strains, Phase II (KMG-II): from individual species to whole genera.</title>
        <authorList>
            <person name="Goeker M."/>
        </authorList>
    </citation>
    <scope>NUCLEOTIDE SEQUENCE [LARGE SCALE GENOMIC DNA]</scope>
    <source>
        <strain evidence="2 3">DSM 45601</strain>
    </source>
</reference>